<dbReference type="InterPro" id="IPR008949">
    <property type="entry name" value="Isoprenoid_synthase_dom_sf"/>
</dbReference>
<dbReference type="RefSeq" id="WP_092532800.1">
    <property type="nucleotide sequence ID" value="NZ_FNKQ01000001.1"/>
</dbReference>
<keyword evidence="5" id="KW-1185">Reference proteome</keyword>
<evidence type="ECO:0000313" key="5">
    <source>
        <dbReference type="Proteomes" id="UP000255421"/>
    </source>
</evidence>
<reference evidence="4" key="2">
    <citation type="submission" date="2016-10" db="EMBL/GenBank/DDBJ databases">
        <authorList>
            <person name="Varghese N."/>
            <person name="Submissions S."/>
        </authorList>
    </citation>
    <scope>NUCLEOTIDE SEQUENCE [LARGE SCALE GENOMIC DNA]</scope>
    <source>
        <strain evidence="4">CGMCC 1.12397</strain>
    </source>
</reference>
<gene>
    <name evidence="2" type="ORF">DWB78_12645</name>
    <name evidence="3" type="ORF">SAMN05216278_0643</name>
</gene>
<feature type="region of interest" description="Disordered" evidence="1">
    <location>
        <begin position="237"/>
        <end position="266"/>
    </location>
</feature>
<dbReference type="OrthoDB" id="202855at2157"/>
<dbReference type="Gene3D" id="1.10.600.10">
    <property type="entry name" value="Farnesyl Diphosphate Synthase"/>
    <property type="match status" value="1"/>
</dbReference>
<evidence type="ECO:0000313" key="3">
    <source>
        <dbReference type="EMBL" id="SDQ14695.1"/>
    </source>
</evidence>
<dbReference type="EMBL" id="QQST01000001">
    <property type="protein sequence ID" value="RDI72499.1"/>
    <property type="molecule type" value="Genomic_DNA"/>
</dbReference>
<name>A0A1H0YHI0_9EURY</name>
<evidence type="ECO:0000313" key="2">
    <source>
        <dbReference type="EMBL" id="RDI72499.1"/>
    </source>
</evidence>
<accession>A0A1H0YHI0</accession>
<sequence length="266" mass="28534">MDDSPTVRRSEIDARLEAVLSAADEQGLPAVRETMEGPTDRWYGRLVAWSYDSLVGDPDPETAYPAAAATELLYGYCRLRSELLVQLTDAKAHSLTRDETATLLAGDYLRTSAHSLLRSVAHPDIADCADAFADVLDSVTDAFVAAYGRPAPSDPDLPPFFEKTVGSVGAGAAAVGATLAGADDARRDAFARVGRGFSTARRIERVLDSDPGTFEVVPPAVDEAELREYANRRRNEAREALEELSAPADVRAPRTLAGGDRRTPDG</sequence>
<protein>
    <submittedName>
        <fullName evidence="2">Polyprenyl synthetase</fullName>
    </submittedName>
</protein>
<dbReference type="Proteomes" id="UP000199289">
    <property type="component" value="Unassembled WGS sequence"/>
</dbReference>
<proteinExistence type="predicted"/>
<evidence type="ECO:0000313" key="4">
    <source>
        <dbReference type="Proteomes" id="UP000199289"/>
    </source>
</evidence>
<organism evidence="3 4">
    <name type="scientific">Halopelagius longus</name>
    <dbReference type="NCBI Taxonomy" id="1236180"/>
    <lineage>
        <taxon>Archaea</taxon>
        <taxon>Methanobacteriati</taxon>
        <taxon>Methanobacteriota</taxon>
        <taxon>Stenosarchaea group</taxon>
        <taxon>Halobacteria</taxon>
        <taxon>Halobacteriales</taxon>
        <taxon>Haloferacaceae</taxon>
    </lineage>
</organism>
<dbReference type="AlphaFoldDB" id="A0A1H0YHI0"/>
<reference evidence="2 5" key="3">
    <citation type="submission" date="2018-07" db="EMBL/GenBank/DDBJ databases">
        <title>Genome sequence of extremly halophilic archaeon Halopelagius longus strain BC12-B1.</title>
        <authorList>
            <person name="Zhang X."/>
        </authorList>
    </citation>
    <scope>NUCLEOTIDE SEQUENCE [LARGE SCALE GENOMIC DNA]</scope>
    <source>
        <strain evidence="2 5">BC12-B1</strain>
    </source>
</reference>
<dbReference type="EMBL" id="FNKQ01000001">
    <property type="protein sequence ID" value="SDQ14695.1"/>
    <property type="molecule type" value="Genomic_DNA"/>
</dbReference>
<dbReference type="Proteomes" id="UP000255421">
    <property type="component" value="Unassembled WGS sequence"/>
</dbReference>
<reference evidence="3" key="1">
    <citation type="submission" date="2016-10" db="EMBL/GenBank/DDBJ databases">
        <authorList>
            <person name="de Groot N.N."/>
        </authorList>
    </citation>
    <scope>NUCLEOTIDE SEQUENCE [LARGE SCALE GENOMIC DNA]</scope>
    <source>
        <strain evidence="3">CGMCC 1.12397</strain>
    </source>
</reference>
<evidence type="ECO:0000256" key="1">
    <source>
        <dbReference type="SAM" id="MobiDB-lite"/>
    </source>
</evidence>